<protein>
    <submittedName>
        <fullName evidence="1">Uncharacterized protein</fullName>
    </submittedName>
</protein>
<keyword evidence="2" id="KW-1185">Reference proteome</keyword>
<evidence type="ECO:0000313" key="1">
    <source>
        <dbReference type="EMBL" id="KAJ2000802.1"/>
    </source>
</evidence>
<dbReference type="AlphaFoldDB" id="A0A9W8BG85"/>
<organism evidence="1 2">
    <name type="scientific">Coemansia thaxteri</name>
    <dbReference type="NCBI Taxonomy" id="2663907"/>
    <lineage>
        <taxon>Eukaryota</taxon>
        <taxon>Fungi</taxon>
        <taxon>Fungi incertae sedis</taxon>
        <taxon>Zoopagomycota</taxon>
        <taxon>Kickxellomycotina</taxon>
        <taxon>Kickxellomycetes</taxon>
        <taxon>Kickxellales</taxon>
        <taxon>Kickxellaceae</taxon>
        <taxon>Coemansia</taxon>
    </lineage>
</organism>
<reference evidence="1" key="1">
    <citation type="submission" date="2022-07" db="EMBL/GenBank/DDBJ databases">
        <title>Phylogenomic reconstructions and comparative analyses of Kickxellomycotina fungi.</title>
        <authorList>
            <person name="Reynolds N.K."/>
            <person name="Stajich J.E."/>
            <person name="Barry K."/>
            <person name="Grigoriev I.V."/>
            <person name="Crous P."/>
            <person name="Smith M.E."/>
        </authorList>
    </citation>
    <scope>NUCLEOTIDE SEQUENCE</scope>
    <source>
        <strain evidence="1">IMI 214461</strain>
    </source>
</reference>
<dbReference type="Proteomes" id="UP001150907">
    <property type="component" value="Unassembled WGS sequence"/>
</dbReference>
<evidence type="ECO:0000313" key="2">
    <source>
        <dbReference type="Proteomes" id="UP001150907"/>
    </source>
</evidence>
<gene>
    <name evidence="1" type="ORF">H4R26_004438</name>
</gene>
<accession>A0A9W8BG85</accession>
<dbReference type="OrthoDB" id="5575691at2759"/>
<name>A0A9W8BG85_9FUNG</name>
<feature type="non-terminal residue" evidence="1">
    <location>
        <position position="107"/>
    </location>
</feature>
<sequence length="107" mass="11345">MASPESLSQIAPAAESAGSYEPLFNFDLEPYNMALEIVAEALEKLADTMEPLDLPLPLVGPGYYLEIQVKSLKNPGHGGVPFSQINAVNIEGGQAPPVTQIEIILPG</sequence>
<dbReference type="EMBL" id="JANBQF010000483">
    <property type="protein sequence ID" value="KAJ2000802.1"/>
    <property type="molecule type" value="Genomic_DNA"/>
</dbReference>
<comment type="caution">
    <text evidence="1">The sequence shown here is derived from an EMBL/GenBank/DDBJ whole genome shotgun (WGS) entry which is preliminary data.</text>
</comment>
<proteinExistence type="predicted"/>